<dbReference type="GO" id="GO:0060271">
    <property type="term" value="P:cilium assembly"/>
    <property type="evidence" value="ECO:0007669"/>
    <property type="project" value="TreeGrafter"/>
</dbReference>
<feature type="compositionally biased region" description="Polar residues" evidence="2">
    <location>
        <begin position="26"/>
        <end position="37"/>
    </location>
</feature>
<dbReference type="AlphaFoldDB" id="A0AA35R532"/>
<gene>
    <name evidence="3" type="ORF">GBAR_LOCUS3960</name>
</gene>
<feature type="region of interest" description="Disordered" evidence="2">
    <location>
        <begin position="613"/>
        <end position="659"/>
    </location>
</feature>
<reference evidence="3" key="1">
    <citation type="submission" date="2023-03" db="EMBL/GenBank/DDBJ databases">
        <authorList>
            <person name="Steffen K."/>
            <person name="Cardenas P."/>
        </authorList>
    </citation>
    <scope>NUCLEOTIDE SEQUENCE</scope>
</reference>
<organism evidence="3 4">
    <name type="scientific">Geodia barretti</name>
    <name type="common">Barrett's horny sponge</name>
    <dbReference type="NCBI Taxonomy" id="519541"/>
    <lineage>
        <taxon>Eukaryota</taxon>
        <taxon>Metazoa</taxon>
        <taxon>Porifera</taxon>
        <taxon>Demospongiae</taxon>
        <taxon>Heteroscleromorpha</taxon>
        <taxon>Tetractinellida</taxon>
        <taxon>Astrophorina</taxon>
        <taxon>Geodiidae</taxon>
        <taxon>Geodia</taxon>
    </lineage>
</organism>
<dbReference type="GO" id="GO:0007098">
    <property type="term" value="P:centrosome cycle"/>
    <property type="evidence" value="ECO:0007669"/>
    <property type="project" value="InterPro"/>
</dbReference>
<evidence type="ECO:0000313" key="4">
    <source>
        <dbReference type="Proteomes" id="UP001174909"/>
    </source>
</evidence>
<keyword evidence="1" id="KW-0175">Coiled coil</keyword>
<feature type="compositionally biased region" description="Basic and acidic residues" evidence="2">
    <location>
        <begin position="618"/>
        <end position="642"/>
    </location>
</feature>
<keyword evidence="3" id="KW-0407">Ion channel</keyword>
<feature type="region of interest" description="Disordered" evidence="2">
    <location>
        <begin position="26"/>
        <end position="46"/>
    </location>
</feature>
<dbReference type="Proteomes" id="UP001174909">
    <property type="component" value="Unassembled WGS sequence"/>
</dbReference>
<dbReference type="GO" id="GO:0005813">
    <property type="term" value="C:centrosome"/>
    <property type="evidence" value="ECO:0007669"/>
    <property type="project" value="InterPro"/>
</dbReference>
<evidence type="ECO:0000256" key="2">
    <source>
        <dbReference type="SAM" id="MobiDB-lite"/>
    </source>
</evidence>
<comment type="caution">
    <text evidence="3">The sequence shown here is derived from an EMBL/GenBank/DDBJ whole genome shotgun (WGS) entry which is preliminary data.</text>
</comment>
<keyword evidence="3" id="KW-0813">Transport</keyword>
<proteinExistence type="predicted"/>
<feature type="coiled-coil region" evidence="1">
    <location>
        <begin position="353"/>
        <end position="452"/>
    </location>
</feature>
<feature type="coiled-coil region" evidence="1">
    <location>
        <begin position="506"/>
        <end position="540"/>
    </location>
</feature>
<dbReference type="PANTHER" id="PTHR35970:SF1">
    <property type="entry name" value="SODIUM CHANNEL AND CLATHRIN LINKER 1"/>
    <property type="match status" value="1"/>
</dbReference>
<dbReference type="InterPro" id="IPR038911">
    <property type="entry name" value="SCLT1"/>
</dbReference>
<protein>
    <submittedName>
        <fullName evidence="3">Sodium channel and clathrin linker 1</fullName>
    </submittedName>
</protein>
<accession>A0AA35R532</accession>
<feature type="coiled-coil region" evidence="1">
    <location>
        <begin position="171"/>
        <end position="324"/>
    </location>
</feature>
<keyword evidence="4" id="KW-1185">Reference proteome</keyword>
<keyword evidence="3" id="KW-0406">Ion transport</keyword>
<dbReference type="InterPro" id="IPR031887">
    <property type="entry name" value="SDCCAG8"/>
</dbReference>
<dbReference type="GO" id="GO:0034220">
    <property type="term" value="P:monoatomic ion transmembrane transport"/>
    <property type="evidence" value="ECO:0007669"/>
    <property type="project" value="UniProtKB-KW"/>
</dbReference>
<dbReference type="PANTHER" id="PTHR35970">
    <property type="entry name" value="SODIUM CHANNEL AND CLATHRIN LINKER 1"/>
    <property type="match status" value="1"/>
</dbReference>
<dbReference type="Pfam" id="PF15964">
    <property type="entry name" value="CCCAP"/>
    <property type="match status" value="1"/>
</dbReference>
<evidence type="ECO:0000313" key="3">
    <source>
        <dbReference type="EMBL" id="CAI8004580.1"/>
    </source>
</evidence>
<name>A0AA35R532_GEOBA</name>
<dbReference type="EMBL" id="CASHTH010000566">
    <property type="protein sequence ID" value="CAI8004580.1"/>
    <property type="molecule type" value="Genomic_DNA"/>
</dbReference>
<feature type="coiled-coil region" evidence="1">
    <location>
        <begin position="62"/>
        <end position="89"/>
    </location>
</feature>
<dbReference type="GO" id="GO:0005814">
    <property type="term" value="C:centriole"/>
    <property type="evidence" value="ECO:0007669"/>
    <property type="project" value="TreeGrafter"/>
</dbReference>
<feature type="compositionally biased region" description="Polar residues" evidence="2">
    <location>
        <begin position="797"/>
        <end position="808"/>
    </location>
</feature>
<sequence>MAERSADVEFLQQQVQRLNAVLSQYQSKAQPPSTQHEQALPLSSGAPRAGWLTDKSLLTPLLTEYDNIIAQLQQKIATYQTEITSLNLHVEQVTTENTRLHQQLCESVETQLLKEGHEEGGRDGLKRSTAALQNQLSEISKERDECRGKLRQMTFELEYLQKSDREKSQCLEKYKNELATAEHNVLALQQQMEELQTACVKLNEEYNQCMESARSGGQEVDELKQALSDARVQCKALELKNTELLRAHSQLAQRIKKQETERQVLGEQGRAVDGRVHLLELANTELEAKLVAALSNVNILTQEKAKLEESVSLHQSRLAELEREVHQAVGHVKESMDMVESAILDKDQAVIVSEHKTLEAERLRAAMDALLQEAGQRTLREVEAVRADYNRNIDKMVEEIHKLEVECGEKQAIIERSQREKNAAEMECERAKEKLTMEAAKTEETLQTLQTRVCEAELAADEAHRKMDNALMAKRAAESSLTEEKRHHEELCGELKRRLREGGEEGERVTRERAQLAGQLRELMEQLRSEREARGAVKRKAKQELAVASQHYAVRERELQQTLRVREQSHNKSVEELRDMLTSQFQVATRWKEETKSMTDKFEETIRNLRNEAASYKKRNEAKKVEMHTLSRQRDQQSRQLERLQASQTQLHRQLRESESRAEAAAAQVSSLLMREKQLLADRRELQRQLDKLKLEITRRAGLVMAVPGSSSLPPPPPAPHPFHFPASAPFPADPVTPAMNLDGRGWESAIAGLRQSIRQARQQMEATQQEHHHTTASVTSLKQPFTDVGEGDRGSSPENSTIISENSSLHRTDLSPPPNLLPT</sequence>
<evidence type="ECO:0000256" key="1">
    <source>
        <dbReference type="SAM" id="Coils"/>
    </source>
</evidence>
<feature type="region of interest" description="Disordered" evidence="2">
    <location>
        <begin position="760"/>
        <end position="824"/>
    </location>
</feature>